<protein>
    <submittedName>
        <fullName evidence="1">Uncharacterized protein</fullName>
    </submittedName>
</protein>
<gene>
    <name evidence="1" type="ORF">ACFQLX_07265</name>
</gene>
<name>A0ABW2GDW3_9ACTN</name>
<evidence type="ECO:0000313" key="1">
    <source>
        <dbReference type="EMBL" id="MFC7217967.1"/>
    </source>
</evidence>
<dbReference type="RefSeq" id="WP_386413223.1">
    <property type="nucleotide sequence ID" value="NZ_JBHSZO010000008.1"/>
</dbReference>
<comment type="caution">
    <text evidence="1">The sequence shown here is derived from an EMBL/GenBank/DDBJ whole genome shotgun (WGS) entry which is preliminary data.</text>
</comment>
<sequence length="62" mass="6455">MATSTPAPIRPPASAQCADDAHEVCPGWRGIYARGAAYTDPPLLTVPCGCRACACGHRGEEQ</sequence>
<dbReference type="EMBL" id="JBHSZO010000008">
    <property type="protein sequence ID" value="MFC7217967.1"/>
    <property type="molecule type" value="Genomic_DNA"/>
</dbReference>
<proteinExistence type="predicted"/>
<organism evidence="1 2">
    <name type="scientific">Streptomyces polyrhachis</name>
    <dbReference type="NCBI Taxonomy" id="1282885"/>
    <lineage>
        <taxon>Bacteria</taxon>
        <taxon>Bacillati</taxon>
        <taxon>Actinomycetota</taxon>
        <taxon>Actinomycetes</taxon>
        <taxon>Kitasatosporales</taxon>
        <taxon>Streptomycetaceae</taxon>
        <taxon>Streptomyces</taxon>
    </lineage>
</organism>
<evidence type="ECO:0000313" key="2">
    <source>
        <dbReference type="Proteomes" id="UP001596413"/>
    </source>
</evidence>
<accession>A0ABW2GDW3</accession>
<keyword evidence="2" id="KW-1185">Reference proteome</keyword>
<dbReference type="Proteomes" id="UP001596413">
    <property type="component" value="Unassembled WGS sequence"/>
</dbReference>
<reference evidence="2" key="1">
    <citation type="journal article" date="2019" name="Int. J. Syst. Evol. Microbiol.">
        <title>The Global Catalogue of Microorganisms (GCM) 10K type strain sequencing project: providing services to taxonomists for standard genome sequencing and annotation.</title>
        <authorList>
            <consortium name="The Broad Institute Genomics Platform"/>
            <consortium name="The Broad Institute Genome Sequencing Center for Infectious Disease"/>
            <person name="Wu L."/>
            <person name="Ma J."/>
        </authorList>
    </citation>
    <scope>NUCLEOTIDE SEQUENCE [LARGE SCALE GENOMIC DNA]</scope>
    <source>
        <strain evidence="2">CGMCC 1.13681</strain>
    </source>
</reference>